<dbReference type="InterPro" id="IPR010128">
    <property type="entry name" value="ATPase_T1SS_PrtD-like"/>
</dbReference>
<dbReference type="PROSITE" id="PS50893">
    <property type="entry name" value="ABC_TRANSPORTER_2"/>
    <property type="match status" value="1"/>
</dbReference>
<dbReference type="InterPro" id="IPR047957">
    <property type="entry name" value="ABC_AprD-like_6TM"/>
</dbReference>
<keyword evidence="3" id="KW-0547">Nucleotide-binding</keyword>
<keyword evidence="4" id="KW-0067">ATP-binding</keyword>
<dbReference type="FunFam" id="1.20.1560.10:FF:000109">
    <property type="entry name" value="Alkaline protease secretion ATP-binding protein aprD"/>
    <property type="match status" value="1"/>
</dbReference>
<dbReference type="CDD" id="cd18586">
    <property type="entry name" value="ABC_6TM_PrtD_like"/>
    <property type="match status" value="1"/>
</dbReference>
<dbReference type="SUPFAM" id="SSF52540">
    <property type="entry name" value="P-loop containing nucleoside triphosphate hydrolases"/>
    <property type="match status" value="1"/>
</dbReference>
<evidence type="ECO:0000256" key="2">
    <source>
        <dbReference type="ARBA" id="ARBA00022692"/>
    </source>
</evidence>
<evidence type="ECO:0000256" key="4">
    <source>
        <dbReference type="ARBA" id="ARBA00022840"/>
    </source>
</evidence>
<accession>A0AB74UAR5</accession>
<dbReference type="PANTHER" id="PTHR24221">
    <property type="entry name" value="ATP-BINDING CASSETTE SUB-FAMILY B"/>
    <property type="match status" value="1"/>
</dbReference>
<keyword evidence="2 8" id="KW-0812">Transmembrane</keyword>
<dbReference type="SMART" id="SM00382">
    <property type="entry name" value="AAA"/>
    <property type="match status" value="1"/>
</dbReference>
<dbReference type="PROSITE" id="PS50929">
    <property type="entry name" value="ABC_TM1F"/>
    <property type="match status" value="1"/>
</dbReference>
<dbReference type="Pfam" id="PF00664">
    <property type="entry name" value="ABC_membrane"/>
    <property type="match status" value="1"/>
</dbReference>
<keyword evidence="6 8" id="KW-0472">Membrane</keyword>
<dbReference type="Gene3D" id="3.40.50.300">
    <property type="entry name" value="P-loop containing nucleotide triphosphate hydrolases"/>
    <property type="match status" value="1"/>
</dbReference>
<proteinExistence type="predicted"/>
<feature type="domain" description="ABC transmembrane type-1" evidence="10">
    <location>
        <begin position="47"/>
        <end position="322"/>
    </location>
</feature>
<evidence type="ECO:0000259" key="10">
    <source>
        <dbReference type="PROSITE" id="PS50929"/>
    </source>
</evidence>
<dbReference type="PANTHER" id="PTHR24221:SF248">
    <property type="entry name" value="ABC TRANSPORTER TRANSMEMBRANE REGION"/>
    <property type="match status" value="1"/>
</dbReference>
<dbReference type="GO" id="GO:0030256">
    <property type="term" value="C:type I protein secretion system complex"/>
    <property type="evidence" value="ECO:0007669"/>
    <property type="project" value="InterPro"/>
</dbReference>
<dbReference type="InterPro" id="IPR017871">
    <property type="entry name" value="ABC_transporter-like_CS"/>
</dbReference>
<organism evidence="11">
    <name type="scientific">Salinicola endophyticus</name>
    <dbReference type="NCBI Taxonomy" id="1949083"/>
    <lineage>
        <taxon>Bacteria</taxon>
        <taxon>Pseudomonadati</taxon>
        <taxon>Pseudomonadota</taxon>
        <taxon>Gammaproteobacteria</taxon>
        <taxon>Oceanospirillales</taxon>
        <taxon>Halomonadaceae</taxon>
        <taxon>Salinicola</taxon>
    </lineage>
</organism>
<dbReference type="InterPro" id="IPR011527">
    <property type="entry name" value="ABC1_TM_dom"/>
</dbReference>
<feature type="domain" description="ABC transporter" evidence="9">
    <location>
        <begin position="353"/>
        <end position="588"/>
    </location>
</feature>
<dbReference type="NCBIfam" id="TIGR01842">
    <property type="entry name" value="type_I_sec_PrtD"/>
    <property type="match status" value="1"/>
</dbReference>
<evidence type="ECO:0000259" key="9">
    <source>
        <dbReference type="PROSITE" id="PS50893"/>
    </source>
</evidence>
<dbReference type="CDD" id="cd03246">
    <property type="entry name" value="ABCC_Protease_Secretion"/>
    <property type="match status" value="1"/>
</dbReference>
<dbReference type="GO" id="GO:0005524">
    <property type="term" value="F:ATP binding"/>
    <property type="evidence" value="ECO:0007669"/>
    <property type="project" value="UniProtKB-KW"/>
</dbReference>
<comment type="subcellular location">
    <subcellularLocation>
        <location evidence="1">Cell membrane</location>
        <topology evidence="1">Multi-pass membrane protein</topology>
    </subcellularLocation>
</comment>
<feature type="transmembrane region" description="Helical" evidence="8">
    <location>
        <begin position="44"/>
        <end position="67"/>
    </location>
</feature>
<keyword evidence="5 8" id="KW-1133">Transmembrane helix</keyword>
<feature type="transmembrane region" description="Helical" evidence="8">
    <location>
        <begin position="150"/>
        <end position="171"/>
    </location>
</feature>
<dbReference type="InterPro" id="IPR039421">
    <property type="entry name" value="Type_1_exporter"/>
</dbReference>
<feature type="region of interest" description="Disordered" evidence="7">
    <location>
        <begin position="1"/>
        <end position="28"/>
    </location>
</feature>
<dbReference type="SUPFAM" id="SSF90123">
    <property type="entry name" value="ABC transporter transmembrane region"/>
    <property type="match status" value="1"/>
</dbReference>
<dbReference type="AlphaFoldDB" id="A0AB74UAR5"/>
<dbReference type="GO" id="GO:0140359">
    <property type="term" value="F:ABC-type transporter activity"/>
    <property type="evidence" value="ECO:0007669"/>
    <property type="project" value="InterPro"/>
</dbReference>
<dbReference type="GO" id="GO:0005886">
    <property type="term" value="C:plasma membrane"/>
    <property type="evidence" value="ECO:0007669"/>
    <property type="project" value="UniProtKB-SubCell"/>
</dbReference>
<dbReference type="InterPro" id="IPR003593">
    <property type="entry name" value="AAA+_ATPase"/>
</dbReference>
<evidence type="ECO:0000256" key="3">
    <source>
        <dbReference type="ARBA" id="ARBA00022741"/>
    </source>
</evidence>
<evidence type="ECO:0000256" key="7">
    <source>
        <dbReference type="SAM" id="MobiDB-lite"/>
    </source>
</evidence>
<dbReference type="GO" id="GO:0034040">
    <property type="term" value="F:ATPase-coupled lipid transmembrane transporter activity"/>
    <property type="evidence" value="ECO:0007669"/>
    <property type="project" value="TreeGrafter"/>
</dbReference>
<evidence type="ECO:0000256" key="8">
    <source>
        <dbReference type="SAM" id="Phobius"/>
    </source>
</evidence>
<dbReference type="InterPro" id="IPR003439">
    <property type="entry name" value="ABC_transporter-like_ATP-bd"/>
</dbReference>
<dbReference type="EMBL" id="CP159578">
    <property type="protein sequence ID" value="XCJ79663.1"/>
    <property type="molecule type" value="Genomic_DNA"/>
</dbReference>
<protein>
    <submittedName>
        <fullName evidence="11">Type I secretion system permease/ATPase</fullName>
    </submittedName>
</protein>
<sequence>MWTERQMIKSRSRSRPTPAVKPGSSGNDVPTALSRAIKACRHTFVSAGFFSLFINLLMLVPPLYMLQVYDRVITTRSEATLLMLTLIMVFLFVVMGGLEIVRSRLLVRAGNRLDTLVSEQLYTAMFRRGLSAAGRQTAQPLSDLSSLRQFLAGNGLFAFFDVPWIPIYIGVLFLFNVWFGVFAIGAASVLLIMAIANEYATRGLLAQANGDHIQAQALANANLRNAEVLHAMGMLPGIRRRWATHHQAFLLKQSWASDRAGTFSNVSKVLRLLSQSLILGLGALLVLDGAISPGMMIAGSILMGRALAPIDQMINAWKGFVAARSAHQRLQTLLSETTDEQERMSLPVPQGKVSVQHLTVGPPGARTPALSGIDFDVEPGEHIGIVGPSASGKSSLARALLGLWPPLAGKVRLDGADITQWNRDELGPHIGYLPQDIELFEGTIGENIARFGEVDSALVVEAARRAGVHEMILQQPEGYDTVIADASGSLSGGQRQRIGLARALYGQPRLVILDEPNSNLDDSGERALGEAIERLKQDDVTLFIISHRTGILRRVDRLLVLKEGKVAASGPSRELLGKLAGPPRTAASDQPSNHGASMPSRATIKGARGSE</sequence>
<dbReference type="Gene3D" id="1.20.1560.10">
    <property type="entry name" value="ABC transporter type 1, transmembrane domain"/>
    <property type="match status" value="1"/>
</dbReference>
<dbReference type="GO" id="GO:0016887">
    <property type="term" value="F:ATP hydrolysis activity"/>
    <property type="evidence" value="ECO:0007669"/>
    <property type="project" value="InterPro"/>
</dbReference>
<evidence type="ECO:0000256" key="6">
    <source>
        <dbReference type="ARBA" id="ARBA00023136"/>
    </source>
</evidence>
<evidence type="ECO:0000256" key="1">
    <source>
        <dbReference type="ARBA" id="ARBA00004651"/>
    </source>
</evidence>
<evidence type="ECO:0000256" key="5">
    <source>
        <dbReference type="ARBA" id="ARBA00022989"/>
    </source>
</evidence>
<dbReference type="Pfam" id="PF00005">
    <property type="entry name" value="ABC_tran"/>
    <property type="match status" value="1"/>
</dbReference>
<dbReference type="GO" id="GO:0030253">
    <property type="term" value="P:protein secretion by the type I secretion system"/>
    <property type="evidence" value="ECO:0007669"/>
    <property type="project" value="InterPro"/>
</dbReference>
<feature type="transmembrane region" description="Helical" evidence="8">
    <location>
        <begin position="79"/>
        <end position="98"/>
    </location>
</feature>
<name>A0AB74UAR5_9GAMM</name>
<gene>
    <name evidence="11" type="ORF">ABV408_00375</name>
</gene>
<reference evidence="11" key="1">
    <citation type="submission" date="2024-06" db="EMBL/GenBank/DDBJ databases">
        <title>Complete genome of Salinicola endophyticus HNIBRBA4755.</title>
        <authorList>
            <person name="Shin S.Y."/>
            <person name="Kang H."/>
            <person name="Song J."/>
        </authorList>
    </citation>
    <scope>NUCLEOTIDE SEQUENCE</scope>
    <source>
        <strain evidence="11">HNIBRBA4755</strain>
    </source>
</reference>
<dbReference type="InterPro" id="IPR027417">
    <property type="entry name" value="P-loop_NTPase"/>
</dbReference>
<feature type="region of interest" description="Disordered" evidence="7">
    <location>
        <begin position="571"/>
        <end position="611"/>
    </location>
</feature>
<evidence type="ECO:0000313" key="11">
    <source>
        <dbReference type="EMBL" id="XCJ79663.1"/>
    </source>
</evidence>
<dbReference type="PROSITE" id="PS00211">
    <property type="entry name" value="ABC_TRANSPORTER_1"/>
    <property type="match status" value="1"/>
</dbReference>
<dbReference type="RefSeq" id="WP_353980577.1">
    <property type="nucleotide sequence ID" value="NZ_CP159578.1"/>
</dbReference>
<feature type="transmembrane region" description="Helical" evidence="8">
    <location>
        <begin position="277"/>
        <end position="303"/>
    </location>
</feature>
<dbReference type="InterPro" id="IPR036640">
    <property type="entry name" value="ABC1_TM_sf"/>
</dbReference>
<feature type="transmembrane region" description="Helical" evidence="8">
    <location>
        <begin position="177"/>
        <end position="196"/>
    </location>
</feature>